<evidence type="ECO:0000313" key="3">
    <source>
        <dbReference type="Proteomes" id="UP001143981"/>
    </source>
</evidence>
<dbReference type="OrthoDB" id="5596051at2759"/>
<evidence type="ECO:0000256" key="1">
    <source>
        <dbReference type="SAM" id="MobiDB-lite"/>
    </source>
</evidence>
<feature type="non-terminal residue" evidence="2">
    <location>
        <position position="137"/>
    </location>
</feature>
<name>A0A9W7XSG6_9FUNG</name>
<sequence>MGVTLNTALVISTSYRFDPELNMLEILDPHNPRNNVEVKGITNYQVSVKLFILPAAVDANRRPSPLYVKQALTCIRKQLGAVTIDELFISFADETVPATESDDSDSDSNSNDKDKAANSSSQNGSCADGGANDSANG</sequence>
<reference evidence="2" key="1">
    <citation type="submission" date="2022-07" db="EMBL/GenBank/DDBJ databases">
        <title>Phylogenomic reconstructions and comparative analyses of Kickxellomycotina fungi.</title>
        <authorList>
            <person name="Reynolds N.K."/>
            <person name="Stajich J.E."/>
            <person name="Barry K."/>
            <person name="Grigoriev I.V."/>
            <person name="Crous P."/>
            <person name="Smith M.E."/>
        </authorList>
    </citation>
    <scope>NUCLEOTIDE SEQUENCE</scope>
    <source>
        <strain evidence="2">BCRC 34381</strain>
    </source>
</reference>
<organism evidence="2 3">
    <name type="scientific">Coemansia biformis</name>
    <dbReference type="NCBI Taxonomy" id="1286918"/>
    <lineage>
        <taxon>Eukaryota</taxon>
        <taxon>Fungi</taxon>
        <taxon>Fungi incertae sedis</taxon>
        <taxon>Zoopagomycota</taxon>
        <taxon>Kickxellomycotina</taxon>
        <taxon>Kickxellomycetes</taxon>
        <taxon>Kickxellales</taxon>
        <taxon>Kickxellaceae</taxon>
        <taxon>Coemansia</taxon>
    </lineage>
</organism>
<dbReference type="AlphaFoldDB" id="A0A9W7XSG6"/>
<proteinExistence type="predicted"/>
<dbReference type="EMBL" id="JANBOI010003671">
    <property type="protein sequence ID" value="KAJ1718205.1"/>
    <property type="molecule type" value="Genomic_DNA"/>
</dbReference>
<comment type="caution">
    <text evidence="2">The sequence shown here is derived from an EMBL/GenBank/DDBJ whole genome shotgun (WGS) entry which is preliminary data.</text>
</comment>
<accession>A0A9W7XSG6</accession>
<feature type="region of interest" description="Disordered" evidence="1">
    <location>
        <begin position="95"/>
        <end position="137"/>
    </location>
</feature>
<evidence type="ECO:0000313" key="2">
    <source>
        <dbReference type="EMBL" id="KAJ1718205.1"/>
    </source>
</evidence>
<keyword evidence="3" id="KW-1185">Reference proteome</keyword>
<dbReference type="Proteomes" id="UP001143981">
    <property type="component" value="Unassembled WGS sequence"/>
</dbReference>
<gene>
    <name evidence="2" type="ORF">LPJ61_006757</name>
</gene>
<protein>
    <submittedName>
        <fullName evidence="2">Uncharacterized protein</fullName>
    </submittedName>
</protein>